<dbReference type="KEGG" id="ctak:4412677_02523"/>
<dbReference type="Proteomes" id="UP000215196">
    <property type="component" value="Chromosome 1"/>
</dbReference>
<dbReference type="Pfam" id="PF07659">
    <property type="entry name" value="DUF1599"/>
    <property type="match status" value="2"/>
</dbReference>
<name>A0A239XXT1_9FLAO</name>
<protein>
    <submittedName>
        <fullName evidence="2">Domain of Uncharacterized Function (DUF1599)</fullName>
    </submittedName>
</protein>
<proteinExistence type="predicted"/>
<dbReference type="InterPro" id="IPR011630">
    <property type="entry name" value="DUF1599"/>
</dbReference>
<sequence>MTRTSIQFDEVIGECRDLFEKKQSDYGASFRVLRTISVVDQILIKVKNLRNYQLTGISKVGDSEKDNLTAIVNYSVIGLIQLEKGFAEDFEGTKAEIMTMYDQYTAEAKSLMEKKNHDYGEAWRDMELESITDLIFQKILRMKSIHRNNGLTQASEGLDANFFDMLNYAVFCLIKVSENQESSKPKFV</sequence>
<accession>A0A239XXT1</accession>
<keyword evidence="3" id="KW-1185">Reference proteome</keyword>
<evidence type="ECO:0000259" key="1">
    <source>
        <dbReference type="Pfam" id="PF07659"/>
    </source>
</evidence>
<dbReference type="RefSeq" id="WP_095073707.1">
    <property type="nucleotide sequence ID" value="NZ_LT906465.1"/>
</dbReference>
<feature type="domain" description="Nucleotide modification associated" evidence="1">
    <location>
        <begin position="22"/>
        <end position="82"/>
    </location>
</feature>
<dbReference type="EMBL" id="LT906465">
    <property type="protein sequence ID" value="SNV50883.1"/>
    <property type="molecule type" value="Genomic_DNA"/>
</dbReference>
<evidence type="ECO:0000313" key="3">
    <source>
        <dbReference type="Proteomes" id="UP000215196"/>
    </source>
</evidence>
<dbReference type="AlphaFoldDB" id="A0A239XXT1"/>
<reference evidence="2 3" key="1">
    <citation type="submission" date="2017-06" db="EMBL/GenBank/DDBJ databases">
        <authorList>
            <consortium name="Pathogen Informatics"/>
        </authorList>
    </citation>
    <scope>NUCLEOTIDE SEQUENCE [LARGE SCALE GENOMIC DNA]</scope>
    <source>
        <strain evidence="2 3">NCTC13490</strain>
    </source>
</reference>
<evidence type="ECO:0000313" key="2">
    <source>
        <dbReference type="EMBL" id="SNV50883.1"/>
    </source>
</evidence>
<organism evidence="2 3">
    <name type="scientific">Chryseobacterium taklimakanense</name>
    <dbReference type="NCBI Taxonomy" id="536441"/>
    <lineage>
        <taxon>Bacteria</taxon>
        <taxon>Pseudomonadati</taxon>
        <taxon>Bacteroidota</taxon>
        <taxon>Flavobacteriia</taxon>
        <taxon>Flavobacteriales</taxon>
        <taxon>Weeksellaceae</taxon>
        <taxon>Chryseobacterium group</taxon>
        <taxon>Chryseobacterium</taxon>
    </lineage>
</organism>
<gene>
    <name evidence="2" type="ORF">SAMEA4412677_02523</name>
</gene>
<feature type="domain" description="Nucleotide modification associated" evidence="1">
    <location>
        <begin position="115"/>
        <end position="175"/>
    </location>
</feature>